<evidence type="ECO:0000313" key="3">
    <source>
        <dbReference type="EMBL" id="CAA9302549.1"/>
    </source>
</evidence>
<proteinExistence type="predicted"/>
<dbReference type="InterPro" id="IPR052893">
    <property type="entry name" value="TCS_response_regulator"/>
</dbReference>
<evidence type="ECO:0000259" key="2">
    <source>
        <dbReference type="PROSITE" id="PS50110"/>
    </source>
</evidence>
<feature type="non-terminal residue" evidence="3">
    <location>
        <position position="167"/>
    </location>
</feature>
<sequence length="167" mass="18338">MTSRFRMADETKCILLVEDNEDDAALALRALRTNRITNDVVHARDGADARDYLFALGDHTGRDVCDLPQLILLDLKLPKLDGLDVLRRIRADARTRFIPVVVLTSSDEEDDVVQAYGQGANSFIRKPVDFDAFMDTIRQTSVYWLLVNAPPPSAPPAAAAWAAAGGA</sequence>
<dbReference type="InterPro" id="IPR001789">
    <property type="entry name" value="Sig_transdc_resp-reg_receiver"/>
</dbReference>
<dbReference type="PROSITE" id="PS50110">
    <property type="entry name" value="RESPONSE_REGULATORY"/>
    <property type="match status" value="1"/>
</dbReference>
<dbReference type="GO" id="GO:0000160">
    <property type="term" value="P:phosphorelay signal transduction system"/>
    <property type="evidence" value="ECO:0007669"/>
    <property type="project" value="InterPro"/>
</dbReference>
<dbReference type="SMART" id="SM00448">
    <property type="entry name" value="REC"/>
    <property type="match status" value="1"/>
</dbReference>
<dbReference type="Pfam" id="PF00072">
    <property type="entry name" value="Response_reg"/>
    <property type="match status" value="1"/>
</dbReference>
<dbReference type="PANTHER" id="PTHR44520:SF1">
    <property type="entry name" value="TWO-COMPONENT SYSTEM REGULATORY PROTEIN"/>
    <property type="match status" value="1"/>
</dbReference>
<dbReference type="SUPFAM" id="SSF52172">
    <property type="entry name" value="CheY-like"/>
    <property type="match status" value="1"/>
</dbReference>
<dbReference type="EMBL" id="CADCTX010000132">
    <property type="protein sequence ID" value="CAA9302549.1"/>
    <property type="molecule type" value="Genomic_DNA"/>
</dbReference>
<reference evidence="3" key="1">
    <citation type="submission" date="2020-02" db="EMBL/GenBank/DDBJ databases">
        <authorList>
            <person name="Meier V. D."/>
        </authorList>
    </citation>
    <scope>NUCLEOTIDE SEQUENCE</scope>
    <source>
        <strain evidence="3">AVDCRST_MAG40</strain>
    </source>
</reference>
<name>A0A6J4KEG0_9BACT</name>
<dbReference type="Gene3D" id="3.40.50.2300">
    <property type="match status" value="1"/>
</dbReference>
<keyword evidence="1" id="KW-0597">Phosphoprotein</keyword>
<organism evidence="3">
    <name type="scientific">uncultured Gemmatimonadaceae bacterium</name>
    <dbReference type="NCBI Taxonomy" id="246130"/>
    <lineage>
        <taxon>Bacteria</taxon>
        <taxon>Pseudomonadati</taxon>
        <taxon>Gemmatimonadota</taxon>
        <taxon>Gemmatimonadia</taxon>
        <taxon>Gemmatimonadales</taxon>
        <taxon>Gemmatimonadaceae</taxon>
        <taxon>environmental samples</taxon>
    </lineage>
</organism>
<evidence type="ECO:0000256" key="1">
    <source>
        <dbReference type="PROSITE-ProRule" id="PRU00169"/>
    </source>
</evidence>
<dbReference type="CDD" id="cd17557">
    <property type="entry name" value="REC_Rcp-like"/>
    <property type="match status" value="1"/>
</dbReference>
<gene>
    <name evidence="3" type="ORF">AVDCRST_MAG40-453</name>
</gene>
<dbReference type="PANTHER" id="PTHR44520">
    <property type="entry name" value="RESPONSE REGULATOR RCP1-RELATED"/>
    <property type="match status" value="1"/>
</dbReference>
<protein>
    <submittedName>
        <fullName evidence="3">Response regulator receiver protein</fullName>
    </submittedName>
</protein>
<feature type="domain" description="Response regulatory" evidence="2">
    <location>
        <begin position="13"/>
        <end position="141"/>
    </location>
</feature>
<dbReference type="AlphaFoldDB" id="A0A6J4KEG0"/>
<feature type="modified residue" description="4-aspartylphosphate" evidence="1">
    <location>
        <position position="74"/>
    </location>
</feature>
<dbReference type="InterPro" id="IPR011006">
    <property type="entry name" value="CheY-like_superfamily"/>
</dbReference>
<accession>A0A6J4KEG0</accession>